<dbReference type="InterPro" id="IPR018060">
    <property type="entry name" value="HTH_AraC"/>
</dbReference>
<dbReference type="GO" id="GO:0043565">
    <property type="term" value="F:sequence-specific DNA binding"/>
    <property type="evidence" value="ECO:0007669"/>
    <property type="project" value="InterPro"/>
</dbReference>
<dbReference type="Proteomes" id="UP000228740">
    <property type="component" value="Unassembled WGS sequence"/>
</dbReference>
<organism evidence="5 6">
    <name type="scientific">Chryseobacterium geocarposphaerae</name>
    <dbReference type="NCBI Taxonomy" id="1416776"/>
    <lineage>
        <taxon>Bacteria</taxon>
        <taxon>Pseudomonadati</taxon>
        <taxon>Bacteroidota</taxon>
        <taxon>Flavobacteriia</taxon>
        <taxon>Flavobacteriales</taxon>
        <taxon>Weeksellaceae</taxon>
        <taxon>Chryseobacterium group</taxon>
        <taxon>Chryseobacterium</taxon>
    </lineage>
</organism>
<evidence type="ECO:0000256" key="3">
    <source>
        <dbReference type="ARBA" id="ARBA00023163"/>
    </source>
</evidence>
<dbReference type="PANTHER" id="PTHR43280:SF32">
    <property type="entry name" value="TRANSCRIPTIONAL REGULATORY PROTEIN"/>
    <property type="match status" value="1"/>
</dbReference>
<dbReference type="InterPro" id="IPR020449">
    <property type="entry name" value="Tscrpt_reg_AraC-type_HTH"/>
</dbReference>
<protein>
    <submittedName>
        <fullName evidence="5">AraC-like DNA-binding protein</fullName>
    </submittedName>
</protein>
<sequence length="320" mass="37370">MWLNKKIQDIKASNSKLNMEKINHYKSITELHEKSGFEPPKNPLLSLMTCKELMTYSVGEDRFTGDFYMIGLKKIKSGYVLYGKTKYDHNNGSAVFMKPRQIIEVQNVQFAEKGFVMFFHEDYLSGHPLNDQIKKYGYFEYEINEALHISPSEEVIMWELYEKIRREYEENSDEFSREIILSHIDSILKYSDRFYKRQFIDRSSNVSGTMVKKFLTVLDNYFKENKHLEDGLPTVNFMANELAVSPRYLSDILKQETGKTALEHVHIYLIKEAKNLLLSSENNVAGIAYDLGFESPSYFTRLFKKVVGVTPVQYKKEAAK</sequence>
<dbReference type="AlphaFoldDB" id="A0A2M9C9E0"/>
<evidence type="ECO:0000256" key="2">
    <source>
        <dbReference type="ARBA" id="ARBA00023125"/>
    </source>
</evidence>
<dbReference type="PROSITE" id="PS01124">
    <property type="entry name" value="HTH_ARAC_FAMILY_2"/>
    <property type="match status" value="1"/>
</dbReference>
<dbReference type="GO" id="GO:0003700">
    <property type="term" value="F:DNA-binding transcription factor activity"/>
    <property type="evidence" value="ECO:0007669"/>
    <property type="project" value="InterPro"/>
</dbReference>
<evidence type="ECO:0000256" key="1">
    <source>
        <dbReference type="ARBA" id="ARBA00023015"/>
    </source>
</evidence>
<dbReference type="PANTHER" id="PTHR43280">
    <property type="entry name" value="ARAC-FAMILY TRANSCRIPTIONAL REGULATOR"/>
    <property type="match status" value="1"/>
</dbReference>
<keyword evidence="3" id="KW-0804">Transcription</keyword>
<dbReference type="PRINTS" id="PR00032">
    <property type="entry name" value="HTHARAC"/>
</dbReference>
<evidence type="ECO:0000313" key="6">
    <source>
        <dbReference type="Proteomes" id="UP000228740"/>
    </source>
</evidence>
<accession>A0A2M9C9E0</accession>
<dbReference type="InterPro" id="IPR009057">
    <property type="entry name" value="Homeodomain-like_sf"/>
</dbReference>
<dbReference type="EMBL" id="PGFD01000001">
    <property type="protein sequence ID" value="PJJ67394.1"/>
    <property type="molecule type" value="Genomic_DNA"/>
</dbReference>
<dbReference type="SUPFAM" id="SSF46689">
    <property type="entry name" value="Homeodomain-like"/>
    <property type="match status" value="1"/>
</dbReference>
<reference evidence="5 6" key="1">
    <citation type="submission" date="2017-11" db="EMBL/GenBank/DDBJ databases">
        <title>Genomic Encyclopedia of Archaeal and Bacterial Type Strains, Phase II (KMG-II): From Individual Species to Whole Genera.</title>
        <authorList>
            <person name="Goeker M."/>
        </authorList>
    </citation>
    <scope>NUCLEOTIDE SEQUENCE [LARGE SCALE GENOMIC DNA]</scope>
    <source>
        <strain evidence="5 6">DSM 27617</strain>
    </source>
</reference>
<dbReference type="Pfam" id="PF12833">
    <property type="entry name" value="HTH_18"/>
    <property type="match status" value="1"/>
</dbReference>
<keyword evidence="6" id="KW-1185">Reference proteome</keyword>
<feature type="domain" description="HTH araC/xylS-type" evidence="4">
    <location>
        <begin position="212"/>
        <end position="317"/>
    </location>
</feature>
<dbReference type="SMART" id="SM00342">
    <property type="entry name" value="HTH_ARAC"/>
    <property type="match status" value="1"/>
</dbReference>
<keyword evidence="2 5" id="KW-0238">DNA-binding</keyword>
<name>A0A2M9C9E0_9FLAO</name>
<evidence type="ECO:0000313" key="5">
    <source>
        <dbReference type="EMBL" id="PJJ67394.1"/>
    </source>
</evidence>
<comment type="caution">
    <text evidence="5">The sequence shown here is derived from an EMBL/GenBank/DDBJ whole genome shotgun (WGS) entry which is preliminary data.</text>
</comment>
<gene>
    <name evidence="5" type="ORF">CLV73_1405</name>
</gene>
<proteinExistence type="predicted"/>
<keyword evidence="1" id="KW-0805">Transcription regulation</keyword>
<evidence type="ECO:0000259" key="4">
    <source>
        <dbReference type="PROSITE" id="PS01124"/>
    </source>
</evidence>
<dbReference type="Gene3D" id="1.10.10.60">
    <property type="entry name" value="Homeodomain-like"/>
    <property type="match status" value="2"/>
</dbReference>